<evidence type="ECO:0000256" key="5">
    <source>
        <dbReference type="ARBA" id="ARBA00023004"/>
    </source>
</evidence>
<evidence type="ECO:0000313" key="8">
    <source>
        <dbReference type="EMBL" id="KAE8735133.1"/>
    </source>
</evidence>
<proteinExistence type="inferred from homology"/>
<evidence type="ECO:0000256" key="3">
    <source>
        <dbReference type="ARBA" id="ARBA00022723"/>
    </source>
</evidence>
<dbReference type="GO" id="GO:0009941">
    <property type="term" value="C:chloroplast envelope"/>
    <property type="evidence" value="ECO:0007669"/>
    <property type="project" value="TreeGrafter"/>
</dbReference>
<keyword evidence="4" id="KW-0276">Fatty acid metabolism</keyword>
<dbReference type="GO" id="GO:0020037">
    <property type="term" value="F:heme binding"/>
    <property type="evidence" value="ECO:0007669"/>
    <property type="project" value="InterPro"/>
</dbReference>
<keyword evidence="3" id="KW-0479">Metal-binding</keyword>
<evidence type="ECO:0000256" key="1">
    <source>
        <dbReference type="ARBA" id="ARBA00010617"/>
    </source>
</evidence>
<keyword evidence="6" id="KW-0443">Lipid metabolism</keyword>
<protein>
    <submittedName>
        <fullName evidence="8">Mediator of RNA polymerase II transcription subunit 18-like</fullName>
    </submittedName>
</protein>
<dbReference type="Gene3D" id="1.10.630.10">
    <property type="entry name" value="Cytochrome P450"/>
    <property type="match status" value="1"/>
</dbReference>
<reference evidence="8" key="1">
    <citation type="submission" date="2019-09" db="EMBL/GenBank/DDBJ databases">
        <title>Draft genome information of white flower Hibiscus syriacus.</title>
        <authorList>
            <person name="Kim Y.-M."/>
        </authorList>
    </citation>
    <scope>NUCLEOTIDE SEQUENCE [LARGE SCALE GENOMIC DNA]</scope>
    <source>
        <strain evidence="8">YM2019G1</strain>
    </source>
</reference>
<dbReference type="Proteomes" id="UP000436088">
    <property type="component" value="Unassembled WGS sequence"/>
</dbReference>
<dbReference type="PANTHER" id="PTHR24286">
    <property type="entry name" value="CYTOCHROME P450 26"/>
    <property type="match status" value="1"/>
</dbReference>
<organism evidence="8 9">
    <name type="scientific">Hibiscus syriacus</name>
    <name type="common">Rose of Sharon</name>
    <dbReference type="NCBI Taxonomy" id="106335"/>
    <lineage>
        <taxon>Eukaryota</taxon>
        <taxon>Viridiplantae</taxon>
        <taxon>Streptophyta</taxon>
        <taxon>Embryophyta</taxon>
        <taxon>Tracheophyta</taxon>
        <taxon>Spermatophyta</taxon>
        <taxon>Magnoliopsida</taxon>
        <taxon>eudicotyledons</taxon>
        <taxon>Gunneridae</taxon>
        <taxon>Pentapetalae</taxon>
        <taxon>rosids</taxon>
        <taxon>malvids</taxon>
        <taxon>Malvales</taxon>
        <taxon>Malvaceae</taxon>
        <taxon>Malvoideae</taxon>
        <taxon>Hibiscus</taxon>
    </lineage>
</organism>
<dbReference type="GO" id="GO:0004497">
    <property type="term" value="F:monooxygenase activity"/>
    <property type="evidence" value="ECO:0007669"/>
    <property type="project" value="InterPro"/>
</dbReference>
<dbReference type="GO" id="GO:0009535">
    <property type="term" value="C:chloroplast thylakoid membrane"/>
    <property type="evidence" value="ECO:0007669"/>
    <property type="project" value="TreeGrafter"/>
</dbReference>
<name>A0A6A3D0A9_HIBSY</name>
<keyword evidence="9" id="KW-1185">Reference proteome</keyword>
<accession>A0A6A3D0A9</accession>
<dbReference type="AlphaFoldDB" id="A0A6A3D0A9"/>
<dbReference type="SUPFAM" id="SSF48264">
    <property type="entry name" value="Cytochrome P450"/>
    <property type="match status" value="1"/>
</dbReference>
<keyword evidence="2" id="KW-0444">Lipid biosynthesis</keyword>
<comment type="caution">
    <text evidence="8">The sequence shown here is derived from an EMBL/GenBank/DDBJ whole genome shotgun (WGS) entry which is preliminary data.</text>
</comment>
<dbReference type="EMBL" id="VEPZ02000037">
    <property type="protein sequence ID" value="KAE8735133.1"/>
    <property type="molecule type" value="Genomic_DNA"/>
</dbReference>
<dbReference type="GO" id="GO:0016829">
    <property type="term" value="F:lyase activity"/>
    <property type="evidence" value="ECO:0007669"/>
    <property type="project" value="UniProtKB-KW"/>
</dbReference>
<dbReference type="GO" id="GO:0016705">
    <property type="term" value="F:oxidoreductase activity, acting on paired donors, with incorporation or reduction of molecular oxygen"/>
    <property type="evidence" value="ECO:0007669"/>
    <property type="project" value="InterPro"/>
</dbReference>
<dbReference type="GO" id="GO:0005506">
    <property type="term" value="F:iron ion binding"/>
    <property type="evidence" value="ECO:0007669"/>
    <property type="project" value="InterPro"/>
</dbReference>
<dbReference type="InterPro" id="IPR036396">
    <property type="entry name" value="Cyt_P450_sf"/>
</dbReference>
<keyword evidence="7" id="KW-0456">Lyase</keyword>
<dbReference type="GO" id="GO:0009695">
    <property type="term" value="P:jasmonic acid biosynthetic process"/>
    <property type="evidence" value="ECO:0007669"/>
    <property type="project" value="TreeGrafter"/>
</dbReference>
<dbReference type="PANTHER" id="PTHR24286:SF255">
    <property type="entry name" value="ALLENE OXIDE SYNTHASE, CHLOROPLASTIC"/>
    <property type="match status" value="1"/>
</dbReference>
<evidence type="ECO:0000313" key="9">
    <source>
        <dbReference type="Proteomes" id="UP000436088"/>
    </source>
</evidence>
<evidence type="ECO:0000256" key="7">
    <source>
        <dbReference type="ARBA" id="ARBA00023239"/>
    </source>
</evidence>
<keyword evidence="5" id="KW-0408">Iron</keyword>
<comment type="similarity">
    <text evidence="1">Belongs to the cytochrome P450 family.</text>
</comment>
<evidence type="ECO:0000256" key="4">
    <source>
        <dbReference type="ARBA" id="ARBA00022832"/>
    </source>
</evidence>
<gene>
    <name evidence="8" type="ORF">F3Y22_tig00000453pilonHSYRG00048</name>
</gene>
<evidence type="ECO:0000256" key="2">
    <source>
        <dbReference type="ARBA" id="ARBA00022516"/>
    </source>
</evidence>
<dbReference type="GO" id="GO:0016125">
    <property type="term" value="P:sterol metabolic process"/>
    <property type="evidence" value="ECO:0007669"/>
    <property type="project" value="TreeGrafter"/>
</dbReference>
<sequence length="292" mass="32988">MPSAHFTGGYQMLAYLDPSEPKHANLEKLIFFLLKSSRDKVFSQFESCYTELFETVEKELAEKGKSSFDPPNKQAAFNFLNLAFFGSNPTDTKLGVDDEAEKMGISREEACHNLLFTTCFNAFDGMKLFFSVLVKWIGRGGGKLHTELAHDIRSVIKPNDGKLSISMATMEQMPLMKSGVYEALRIEPPVPYQYGKAKKDLLIESHDAVYEIQGRGRRETVKVPALVERTRDGAYNDGDKQCASKDFVVLVSRLLVVELFTRYDTFEIELGQAPWGFTVTITSLKRESFQTE</sequence>
<evidence type="ECO:0000256" key="6">
    <source>
        <dbReference type="ARBA" id="ARBA00023098"/>
    </source>
</evidence>